<dbReference type="PROSITE" id="PS50005">
    <property type="entry name" value="TPR"/>
    <property type="match status" value="1"/>
</dbReference>
<keyword evidence="6" id="KW-1185">Reference proteome</keyword>
<dbReference type="SUPFAM" id="SSF48452">
    <property type="entry name" value="TPR-like"/>
    <property type="match status" value="1"/>
</dbReference>
<dbReference type="PANTHER" id="PTHR22904">
    <property type="entry name" value="TPR REPEAT CONTAINING PROTEIN"/>
    <property type="match status" value="1"/>
</dbReference>
<dbReference type="GeneID" id="5003658"/>
<dbReference type="RefSeq" id="XP_001419541.1">
    <property type="nucleotide sequence ID" value="XM_001419504.1"/>
</dbReference>
<dbReference type="eggNOG" id="KOG0548">
    <property type="taxonomic scope" value="Eukaryota"/>
</dbReference>
<name>A4S2J3_OSTLU</name>
<gene>
    <name evidence="5" type="ORF">OSTLU_33472</name>
</gene>
<keyword evidence="1" id="KW-0677">Repeat</keyword>
<dbReference type="Pfam" id="PF13181">
    <property type="entry name" value="TPR_8"/>
    <property type="match status" value="1"/>
</dbReference>
<organism evidence="5 6">
    <name type="scientific">Ostreococcus lucimarinus (strain CCE9901)</name>
    <dbReference type="NCBI Taxonomy" id="436017"/>
    <lineage>
        <taxon>Eukaryota</taxon>
        <taxon>Viridiplantae</taxon>
        <taxon>Chlorophyta</taxon>
        <taxon>Mamiellophyceae</taxon>
        <taxon>Mamiellales</taxon>
        <taxon>Bathycoccaceae</taxon>
        <taxon>Ostreococcus</taxon>
    </lineage>
</organism>
<protein>
    <submittedName>
        <fullName evidence="5">Uncharacterized protein</fullName>
    </submittedName>
</protein>
<dbReference type="HOGENOM" id="CLU_1573272_0_0_1"/>
<dbReference type="EMBL" id="CP000589">
    <property type="protein sequence ID" value="ABO97834.1"/>
    <property type="molecule type" value="Genomic_DNA"/>
</dbReference>
<dbReference type="KEGG" id="olu:OSTLU_33472"/>
<evidence type="ECO:0000313" key="6">
    <source>
        <dbReference type="Proteomes" id="UP000001568"/>
    </source>
</evidence>
<dbReference type="AlphaFoldDB" id="A4S2J3"/>
<dbReference type="OMA" id="MDATECI"/>
<dbReference type="InterPro" id="IPR019734">
    <property type="entry name" value="TPR_rpt"/>
</dbReference>
<dbReference type="Proteomes" id="UP000001568">
    <property type="component" value="Chromosome 9"/>
</dbReference>
<dbReference type="SMART" id="SM00028">
    <property type="entry name" value="TPR"/>
    <property type="match status" value="3"/>
</dbReference>
<dbReference type="Gene3D" id="1.25.40.10">
    <property type="entry name" value="Tetratricopeptide repeat domain"/>
    <property type="match status" value="1"/>
</dbReference>
<evidence type="ECO:0000256" key="1">
    <source>
        <dbReference type="ARBA" id="ARBA00022737"/>
    </source>
</evidence>
<dbReference type="InterPro" id="IPR011990">
    <property type="entry name" value="TPR-like_helical_dom_sf"/>
</dbReference>
<evidence type="ECO:0000256" key="4">
    <source>
        <dbReference type="SAM" id="MobiDB-lite"/>
    </source>
</evidence>
<dbReference type="PANTHER" id="PTHR22904:SF523">
    <property type="entry name" value="STRESS-INDUCED-PHOSPHOPROTEIN 1"/>
    <property type="match status" value="1"/>
</dbReference>
<feature type="compositionally biased region" description="Basic and acidic residues" evidence="4">
    <location>
        <begin position="117"/>
        <end position="137"/>
    </location>
</feature>
<evidence type="ECO:0000256" key="2">
    <source>
        <dbReference type="ARBA" id="ARBA00022803"/>
    </source>
</evidence>
<evidence type="ECO:0000313" key="5">
    <source>
        <dbReference type="EMBL" id="ABO97834.1"/>
    </source>
</evidence>
<feature type="region of interest" description="Disordered" evidence="4">
    <location>
        <begin position="117"/>
        <end position="170"/>
    </location>
</feature>
<evidence type="ECO:0000256" key="3">
    <source>
        <dbReference type="PROSITE-ProRule" id="PRU00339"/>
    </source>
</evidence>
<dbReference type="GO" id="GO:0051879">
    <property type="term" value="F:Hsp90 protein binding"/>
    <property type="evidence" value="ECO:0007669"/>
    <property type="project" value="TreeGrafter"/>
</dbReference>
<accession>A4S2J3</accession>
<proteinExistence type="predicted"/>
<feature type="repeat" description="TPR" evidence="3">
    <location>
        <begin position="2"/>
        <end position="35"/>
    </location>
</feature>
<dbReference type="Gramene" id="ABO97834">
    <property type="protein sequence ID" value="ABO97834"/>
    <property type="gene ID" value="OSTLU_33472"/>
</dbReference>
<dbReference type="STRING" id="436017.A4S2J3"/>
<sequence length="170" mass="18546">MAAVHKGEGNRAFQEKRFEDAVASFSRAAALEPKNWVFFSNRSAAYAELGRYDDALDDAKETIRLNCEWTKGYVRLATACSALGRLSEATAAWRRACELDDENASLRESLAKAEAAEESSLKEGKFKFQGSKRKETAGDGEDVAGGDVTEAKKKKKKPPPATLSFADDDG</sequence>
<reference evidence="5 6" key="1">
    <citation type="journal article" date="2007" name="Proc. Natl. Acad. Sci. U.S.A.">
        <title>The tiny eukaryote Ostreococcus provides genomic insights into the paradox of plankton speciation.</title>
        <authorList>
            <person name="Palenik B."/>
            <person name="Grimwood J."/>
            <person name="Aerts A."/>
            <person name="Rouze P."/>
            <person name="Salamov A."/>
            <person name="Putnam N."/>
            <person name="Dupont C."/>
            <person name="Jorgensen R."/>
            <person name="Derelle E."/>
            <person name="Rombauts S."/>
            <person name="Zhou K."/>
            <person name="Otillar R."/>
            <person name="Merchant S.S."/>
            <person name="Podell S."/>
            <person name="Gaasterland T."/>
            <person name="Napoli C."/>
            <person name="Gendler K."/>
            <person name="Manuell A."/>
            <person name="Tai V."/>
            <person name="Vallon O."/>
            <person name="Piganeau G."/>
            <person name="Jancek S."/>
            <person name="Heijde M."/>
            <person name="Jabbari K."/>
            <person name="Bowler C."/>
            <person name="Lohr M."/>
            <person name="Robbens S."/>
            <person name="Werner G."/>
            <person name="Dubchak I."/>
            <person name="Pazour G.J."/>
            <person name="Ren Q."/>
            <person name="Paulsen I."/>
            <person name="Delwiche C."/>
            <person name="Schmutz J."/>
            <person name="Rokhsar D."/>
            <person name="Van de Peer Y."/>
            <person name="Moreau H."/>
            <person name="Grigoriev I.V."/>
        </authorList>
    </citation>
    <scope>NUCLEOTIDE SEQUENCE [LARGE SCALE GENOMIC DNA]</scope>
    <source>
        <strain evidence="5 6">CCE9901</strain>
    </source>
</reference>
<dbReference type="OrthoDB" id="495280at2759"/>
<keyword evidence="2 3" id="KW-0802">TPR repeat</keyword>